<feature type="signal peptide" evidence="3">
    <location>
        <begin position="1"/>
        <end position="18"/>
    </location>
</feature>
<feature type="chain" id="PRO_5046177124" description="Nudix hydrolase domain-containing protein" evidence="3">
    <location>
        <begin position="19"/>
        <end position="243"/>
    </location>
</feature>
<sequence>MTAAVLCQIPLCATAVAASVSGKSGFTASCSNEQVFSARVTGIKDVAATKWLKLQTVMYSDQKGASRTYDMVSRTTRPQSAGIDGVVMLPLLRRAAAPQDVETLIVLQFRPPVGKVTAELPAGMVDAGESAEQAAIREMKEETGYTGTVSHASGKISNCPFLVNDIERGIVVDIDLDAPENRTPTQKLEDSEFIEVRRVRLLDLLDVVTDLEARGVVVAEGLYLLAIGLSLRGQLGPSPHGHG</sequence>
<dbReference type="Gene3D" id="3.90.79.10">
    <property type="entry name" value="Nucleoside Triphosphate Pyrophosphohydrolase"/>
    <property type="match status" value="1"/>
</dbReference>
<evidence type="ECO:0000256" key="1">
    <source>
        <dbReference type="ARBA" id="ARBA00022801"/>
    </source>
</evidence>
<reference evidence="5" key="1">
    <citation type="submission" date="2023-10" db="EMBL/GenBank/DDBJ databases">
        <authorList>
            <person name="Chen Y."/>
            <person name="Shah S."/>
            <person name="Dougan E. K."/>
            <person name="Thang M."/>
            <person name="Chan C."/>
        </authorList>
    </citation>
    <scope>NUCLEOTIDE SEQUENCE [LARGE SCALE GENOMIC DNA]</scope>
</reference>
<evidence type="ECO:0000256" key="2">
    <source>
        <dbReference type="RuleBase" id="RU003476"/>
    </source>
</evidence>
<keyword evidence="6" id="KW-1185">Reference proteome</keyword>
<evidence type="ECO:0000256" key="3">
    <source>
        <dbReference type="SAM" id="SignalP"/>
    </source>
</evidence>
<gene>
    <name evidence="5" type="ORF">PCOR1329_LOCUS72896</name>
</gene>
<evidence type="ECO:0000259" key="4">
    <source>
        <dbReference type="PROSITE" id="PS51462"/>
    </source>
</evidence>
<dbReference type="CDD" id="cd18888">
    <property type="entry name" value="NUDIX_ADPRase_Nudt5"/>
    <property type="match status" value="1"/>
</dbReference>
<dbReference type="InterPro" id="IPR020476">
    <property type="entry name" value="Nudix_hydrolase"/>
</dbReference>
<dbReference type="Proteomes" id="UP001189429">
    <property type="component" value="Unassembled WGS sequence"/>
</dbReference>
<dbReference type="PRINTS" id="PR00502">
    <property type="entry name" value="NUDIXFAMILY"/>
</dbReference>
<dbReference type="PROSITE" id="PS00893">
    <property type="entry name" value="NUDIX_BOX"/>
    <property type="match status" value="1"/>
</dbReference>
<evidence type="ECO:0000313" key="5">
    <source>
        <dbReference type="EMBL" id="CAK0893629.1"/>
    </source>
</evidence>
<dbReference type="InterPro" id="IPR000086">
    <property type="entry name" value="NUDIX_hydrolase_dom"/>
</dbReference>
<organism evidence="5 6">
    <name type="scientific">Prorocentrum cordatum</name>
    <dbReference type="NCBI Taxonomy" id="2364126"/>
    <lineage>
        <taxon>Eukaryota</taxon>
        <taxon>Sar</taxon>
        <taxon>Alveolata</taxon>
        <taxon>Dinophyceae</taxon>
        <taxon>Prorocentrales</taxon>
        <taxon>Prorocentraceae</taxon>
        <taxon>Prorocentrum</taxon>
    </lineage>
</organism>
<keyword evidence="1 2" id="KW-0378">Hydrolase</keyword>
<accession>A0ABN9X2W6</accession>
<feature type="domain" description="Nudix hydrolase" evidence="4">
    <location>
        <begin position="82"/>
        <end position="224"/>
    </location>
</feature>
<comment type="caution">
    <text evidence="5">The sequence shown here is derived from an EMBL/GenBank/DDBJ whole genome shotgun (WGS) entry which is preliminary data.</text>
</comment>
<evidence type="ECO:0000313" key="6">
    <source>
        <dbReference type="Proteomes" id="UP001189429"/>
    </source>
</evidence>
<name>A0ABN9X2W6_9DINO</name>
<dbReference type="EMBL" id="CAUYUJ010019776">
    <property type="protein sequence ID" value="CAK0893629.1"/>
    <property type="molecule type" value="Genomic_DNA"/>
</dbReference>
<dbReference type="PANTHER" id="PTHR11839:SF1">
    <property type="entry name" value="ADP-SUGAR PYROPHOSPHATASE"/>
    <property type="match status" value="1"/>
</dbReference>
<proteinExistence type="inferred from homology"/>
<comment type="similarity">
    <text evidence="2">Belongs to the Nudix hydrolase family.</text>
</comment>
<dbReference type="InterPro" id="IPR015797">
    <property type="entry name" value="NUDIX_hydrolase-like_dom_sf"/>
</dbReference>
<keyword evidence="3" id="KW-0732">Signal</keyword>
<dbReference type="InterPro" id="IPR020084">
    <property type="entry name" value="NUDIX_hydrolase_CS"/>
</dbReference>
<protein>
    <recommendedName>
        <fullName evidence="4">Nudix hydrolase domain-containing protein</fullName>
    </recommendedName>
</protein>
<dbReference type="SUPFAM" id="SSF55811">
    <property type="entry name" value="Nudix"/>
    <property type="match status" value="1"/>
</dbReference>
<dbReference type="Pfam" id="PF00293">
    <property type="entry name" value="NUDIX"/>
    <property type="match status" value="1"/>
</dbReference>
<dbReference type="PANTHER" id="PTHR11839">
    <property type="entry name" value="UDP/ADP-SUGAR PYROPHOSPHATASE"/>
    <property type="match status" value="1"/>
</dbReference>
<dbReference type="PROSITE" id="PS51462">
    <property type="entry name" value="NUDIX"/>
    <property type="match status" value="1"/>
</dbReference>